<organism evidence="2 3">
    <name type="scientific">Pseudomonas cuatrocienegasensis</name>
    <dbReference type="NCBI Taxonomy" id="543360"/>
    <lineage>
        <taxon>Bacteria</taxon>
        <taxon>Pseudomonadati</taxon>
        <taxon>Pseudomonadota</taxon>
        <taxon>Gammaproteobacteria</taxon>
        <taxon>Pseudomonadales</taxon>
        <taxon>Pseudomonadaceae</taxon>
        <taxon>Pseudomonas</taxon>
    </lineage>
</organism>
<name>A0ABY1B4F7_9PSED</name>
<dbReference type="EMBL" id="FOFP01000002">
    <property type="protein sequence ID" value="SEP89551.1"/>
    <property type="molecule type" value="Genomic_DNA"/>
</dbReference>
<dbReference type="RefSeq" id="WP_069515965.1">
    <property type="nucleotide sequence ID" value="NZ_FOFP01000002.1"/>
</dbReference>
<evidence type="ECO:0000313" key="2">
    <source>
        <dbReference type="EMBL" id="SEP89551.1"/>
    </source>
</evidence>
<protein>
    <recommendedName>
        <fullName evidence="4">Collagen pro alpha-chain</fullName>
    </recommendedName>
</protein>
<reference evidence="2 3" key="1">
    <citation type="submission" date="2016-10" db="EMBL/GenBank/DDBJ databases">
        <authorList>
            <person name="Varghese N."/>
            <person name="Submissions S."/>
        </authorList>
    </citation>
    <scope>NUCLEOTIDE SEQUENCE [LARGE SCALE GENOMIC DNA]</scope>
    <source>
        <strain evidence="2 3">CIP 109853</strain>
    </source>
</reference>
<dbReference type="Proteomes" id="UP000198512">
    <property type="component" value="Unassembled WGS sequence"/>
</dbReference>
<feature type="signal peptide" evidence="1">
    <location>
        <begin position="1"/>
        <end position="17"/>
    </location>
</feature>
<gene>
    <name evidence="2" type="ORF">SAMN05216600_102188</name>
</gene>
<evidence type="ECO:0000313" key="3">
    <source>
        <dbReference type="Proteomes" id="UP000198512"/>
    </source>
</evidence>
<evidence type="ECO:0008006" key="4">
    <source>
        <dbReference type="Google" id="ProtNLM"/>
    </source>
</evidence>
<feature type="chain" id="PRO_5047232302" description="Collagen pro alpha-chain" evidence="1">
    <location>
        <begin position="18"/>
        <end position="253"/>
    </location>
</feature>
<keyword evidence="1" id="KW-0732">Signal</keyword>
<comment type="caution">
    <text evidence="2">The sequence shown here is derived from an EMBL/GenBank/DDBJ whole genome shotgun (WGS) entry which is preliminary data.</text>
</comment>
<sequence length="253" mass="26025">MRNFLLLAWFASATALAQNALHVDEHSMLRLPVSSQVLVLERLVVADHGTLLIPAGVTELQIGELRLGREARISVAPGEQALRLHVRQGEIAEGARLVARGAPGTAQRAASAGRTLHLRLEEVVTETLVVDVRGGRGAPGYDGLAGADGRSGGCVLGQASHGFDGRDGTDGLYGAPGGQVRLEVPHAFPIERIDVRVEGGEGGAPGQAGDAGEGGASKGCWLYSTEGGRDGRAGTVGQPGRAGVPGAVDVIRF</sequence>
<accession>A0ABY1B4F7</accession>
<keyword evidence="3" id="KW-1185">Reference proteome</keyword>
<proteinExistence type="predicted"/>
<evidence type="ECO:0000256" key="1">
    <source>
        <dbReference type="SAM" id="SignalP"/>
    </source>
</evidence>